<dbReference type="Proteomes" id="UP000494040">
    <property type="component" value="Unassembled WGS sequence"/>
</dbReference>
<dbReference type="RefSeq" id="XP_014251940.1">
    <property type="nucleotide sequence ID" value="XM_014396454.2"/>
</dbReference>
<protein>
    <submittedName>
        <fullName evidence="2">Uncharacterized protein</fullName>
    </submittedName>
</protein>
<dbReference type="EnsemblMetazoa" id="XM_014396454.2">
    <property type="protein sequence ID" value="XP_014251940.1"/>
    <property type="gene ID" value="LOC106668046"/>
</dbReference>
<keyword evidence="3" id="KW-1185">Reference proteome</keyword>
<reference evidence="2" key="1">
    <citation type="submission" date="2022-01" db="UniProtKB">
        <authorList>
            <consortium name="EnsemblMetazoa"/>
        </authorList>
    </citation>
    <scope>IDENTIFICATION</scope>
</reference>
<feature type="chain" id="PRO_5035240064" evidence="1">
    <location>
        <begin position="20"/>
        <end position="236"/>
    </location>
</feature>
<accession>A0A8I6RV25</accession>
<dbReference type="GeneID" id="106668046"/>
<dbReference type="OrthoDB" id="6585564at2759"/>
<dbReference type="AlphaFoldDB" id="A0A8I6RV25"/>
<proteinExistence type="predicted"/>
<sequence>MLPVREVFICSLLILGSAAFDCFNKCSKVWSKGVENENTEFHNYLNNSKTNNMHKTVWKWQSNDGSGMWEIFFNKWDNKGMKSGGFFFYKNNRQRHSFVNWKLTNQSLLTWTSGNNKLPFEPWNLTLCESNVKISFDPSKTSWTYHLGNIRIPSGDSGKMFINENFFKPAHGKDSISSRHSRIKREEPEAEKSEETVWKRLKGYFKELFDNGPNDQRGWMTRIADWVMGFLERLLS</sequence>
<evidence type="ECO:0000313" key="2">
    <source>
        <dbReference type="EnsemblMetazoa" id="XP_014251940.1"/>
    </source>
</evidence>
<evidence type="ECO:0000256" key="1">
    <source>
        <dbReference type="SAM" id="SignalP"/>
    </source>
</evidence>
<name>A0A8I6RV25_CIMLE</name>
<organism evidence="2 3">
    <name type="scientific">Cimex lectularius</name>
    <name type="common">Bed bug</name>
    <name type="synonym">Acanthia lectularia</name>
    <dbReference type="NCBI Taxonomy" id="79782"/>
    <lineage>
        <taxon>Eukaryota</taxon>
        <taxon>Metazoa</taxon>
        <taxon>Ecdysozoa</taxon>
        <taxon>Arthropoda</taxon>
        <taxon>Hexapoda</taxon>
        <taxon>Insecta</taxon>
        <taxon>Pterygota</taxon>
        <taxon>Neoptera</taxon>
        <taxon>Paraneoptera</taxon>
        <taxon>Hemiptera</taxon>
        <taxon>Heteroptera</taxon>
        <taxon>Panheteroptera</taxon>
        <taxon>Cimicomorpha</taxon>
        <taxon>Cimicidae</taxon>
        <taxon>Cimex</taxon>
    </lineage>
</organism>
<keyword evidence="1" id="KW-0732">Signal</keyword>
<dbReference type="KEGG" id="clec:106668046"/>
<evidence type="ECO:0000313" key="3">
    <source>
        <dbReference type="Proteomes" id="UP000494040"/>
    </source>
</evidence>
<feature type="signal peptide" evidence="1">
    <location>
        <begin position="1"/>
        <end position="19"/>
    </location>
</feature>